<dbReference type="AlphaFoldDB" id="A0AAD4QN47"/>
<reference evidence="1" key="1">
    <citation type="journal article" date="2022" name="New Phytol.">
        <title>Evolutionary transition to the ectomycorrhizal habit in the genomes of a hyperdiverse lineage of mushroom-forming fungi.</title>
        <authorList>
            <person name="Looney B."/>
            <person name="Miyauchi S."/>
            <person name="Morin E."/>
            <person name="Drula E."/>
            <person name="Courty P.E."/>
            <person name="Kohler A."/>
            <person name="Kuo A."/>
            <person name="LaButti K."/>
            <person name="Pangilinan J."/>
            <person name="Lipzen A."/>
            <person name="Riley R."/>
            <person name="Andreopoulos W."/>
            <person name="He G."/>
            <person name="Johnson J."/>
            <person name="Nolan M."/>
            <person name="Tritt A."/>
            <person name="Barry K.W."/>
            <person name="Grigoriev I.V."/>
            <person name="Nagy L.G."/>
            <person name="Hibbett D."/>
            <person name="Henrissat B."/>
            <person name="Matheny P.B."/>
            <person name="Labbe J."/>
            <person name="Martin F.M."/>
        </authorList>
    </citation>
    <scope>NUCLEOTIDE SEQUENCE</scope>
    <source>
        <strain evidence="1">BPL690</strain>
    </source>
</reference>
<dbReference type="EMBL" id="WTXG01000020">
    <property type="protein sequence ID" value="KAI0300018.1"/>
    <property type="molecule type" value="Genomic_DNA"/>
</dbReference>
<comment type="caution">
    <text evidence="1">The sequence shown here is derived from an EMBL/GenBank/DDBJ whole genome shotgun (WGS) entry which is preliminary data.</text>
</comment>
<dbReference type="Proteomes" id="UP001203297">
    <property type="component" value="Unassembled WGS sequence"/>
</dbReference>
<keyword evidence="2" id="KW-1185">Reference proteome</keyword>
<proteinExistence type="predicted"/>
<sequence length="174" mass="19482">MEPAAASQRSLRRIRHISTFSASITIWLLSMSNTSLSLSCGNTLHIQLTWSYDCTIEQVRNEISTANADPYTQASLSYHCHSVGQTHLVTSSEGVSIKLVYKAKLHKSNRLIQCRGTSTLGKPNHQLGLALHYVGIEVTQYGLPNNTWIFVDGSEQYGQVNQAMQLLHFHYLTF</sequence>
<name>A0AAD4QN47_9AGAM</name>
<accession>A0AAD4QN47</accession>
<protein>
    <submittedName>
        <fullName evidence="1">Uncharacterized protein</fullName>
    </submittedName>
</protein>
<gene>
    <name evidence="1" type="ORF">B0F90DRAFT_572227</name>
</gene>
<organism evidence="1 2">
    <name type="scientific">Multifurca ochricompacta</name>
    <dbReference type="NCBI Taxonomy" id="376703"/>
    <lineage>
        <taxon>Eukaryota</taxon>
        <taxon>Fungi</taxon>
        <taxon>Dikarya</taxon>
        <taxon>Basidiomycota</taxon>
        <taxon>Agaricomycotina</taxon>
        <taxon>Agaricomycetes</taxon>
        <taxon>Russulales</taxon>
        <taxon>Russulaceae</taxon>
        <taxon>Multifurca</taxon>
    </lineage>
</organism>
<evidence type="ECO:0000313" key="1">
    <source>
        <dbReference type="EMBL" id="KAI0300018.1"/>
    </source>
</evidence>
<evidence type="ECO:0000313" key="2">
    <source>
        <dbReference type="Proteomes" id="UP001203297"/>
    </source>
</evidence>